<evidence type="ECO:0000313" key="2">
    <source>
        <dbReference type="Proteomes" id="UP001295794"/>
    </source>
</evidence>
<dbReference type="EMBL" id="CAVNYO010000444">
    <property type="protein sequence ID" value="CAK5281926.1"/>
    <property type="molecule type" value="Genomic_DNA"/>
</dbReference>
<organism evidence="1 2">
    <name type="scientific">Mycena citricolor</name>
    <dbReference type="NCBI Taxonomy" id="2018698"/>
    <lineage>
        <taxon>Eukaryota</taxon>
        <taxon>Fungi</taxon>
        <taxon>Dikarya</taxon>
        <taxon>Basidiomycota</taxon>
        <taxon>Agaricomycotina</taxon>
        <taxon>Agaricomycetes</taxon>
        <taxon>Agaricomycetidae</taxon>
        <taxon>Agaricales</taxon>
        <taxon>Marasmiineae</taxon>
        <taxon>Mycenaceae</taxon>
        <taxon>Mycena</taxon>
    </lineage>
</organism>
<reference evidence="1" key="1">
    <citation type="submission" date="2023-11" db="EMBL/GenBank/DDBJ databases">
        <authorList>
            <person name="De Vega J J."/>
            <person name="De Vega J J."/>
        </authorList>
    </citation>
    <scope>NUCLEOTIDE SEQUENCE</scope>
</reference>
<dbReference type="Proteomes" id="UP001295794">
    <property type="component" value="Unassembled WGS sequence"/>
</dbReference>
<gene>
    <name evidence="1" type="ORF">MYCIT1_LOCUS33295</name>
</gene>
<dbReference type="AlphaFoldDB" id="A0AAD2HV79"/>
<protein>
    <submittedName>
        <fullName evidence="1">Uncharacterized protein</fullName>
    </submittedName>
</protein>
<accession>A0AAD2HV79</accession>
<proteinExistence type="predicted"/>
<comment type="caution">
    <text evidence="1">The sequence shown here is derived from an EMBL/GenBank/DDBJ whole genome shotgun (WGS) entry which is preliminary data.</text>
</comment>
<keyword evidence="2" id="KW-1185">Reference proteome</keyword>
<evidence type="ECO:0000313" key="1">
    <source>
        <dbReference type="EMBL" id="CAK5281926.1"/>
    </source>
</evidence>
<feature type="non-terminal residue" evidence="1">
    <location>
        <position position="46"/>
    </location>
</feature>
<sequence length="46" mass="4974">MTLLKYAGHHSLFAFVCSQLPERVVVPRAKASCTLPLESRSSAGTL</sequence>
<name>A0AAD2HV79_9AGAR</name>